<feature type="compositionally biased region" description="Low complexity" evidence="1">
    <location>
        <begin position="951"/>
        <end position="977"/>
    </location>
</feature>
<evidence type="ECO:0008006" key="4">
    <source>
        <dbReference type="Google" id="ProtNLM"/>
    </source>
</evidence>
<sequence length="1050" mass="112181">MTNPGCTDYPPDWTDKDGDDCWAYEFNEFCTASGGYGEDWDKDWGTFQSFSNNGYDASTACCSCGGGSDTFQGYNDNQCADTEGWVDKDGDGCAAYSEHFLCTATGQPGVGWHEEWGTLSDFKAGGKSGLEACCACGGGSKGTYTGTQYAPTPNGDIAGVQVPNDVAWTVASGPCTKDSSDCILSPNYPQTYGTAEKCVIGVNVDKISFVSAVEFDTEWGYDTLQVNGQTYSGSMGPSFVKPLGAIVWSSDAGAARTGWRLCPQGVAVMSGSVPSQEATPTPPAARYTWSDCICKASWQESGKTCSQGCCNFEDDPGGDYCYVEDPQCESFAWGHCRPESMTSPGCTDYPPDWTDKDGDDCYAYEFNEFCTASGGYGEDWDKDWGTFQSFSNNGYDASTACCSCGGGSDTFQGYNDNQCADTEGWVDKDGDGCTTYSEHFFCTTAGEMGVGWHEEWGTLSDFKAGGKSSLEACCACGGGSKGTYTGTQYAPTPNGDTAGVQVPSGVAWAVASGPCTKDSSDCILSPNYPQTYGTAEKCVIGVNVDKISFVSAVEFDTEWGYDTLQINGQTYSGTMGPSFVKPLSAIVWSSDAGVARTGWRLCPQGVAVKSGSVPSQEATPTPPAARYTWSDCMCKASWQESGKTCSQGCCNFEDDPDGDYCYVEDPQCESFAWGYCRPESMTNPGCTDYPPDWTDKDGDDCWAYEFNEFCTASGDYGEDWDKDWGTFQSFTNNGYDASTACCSCGGGSDTFQGYNDNQCADTEGWVDKDGDGCTTYSEYFFCTTAGEPGVGWHEEWGTLSDFKAGGKSSLEACCACGGGSKGTYTGTQYAPTPNGDTAGVQVPSGVAWAVASGPCTKDSSDCILSPNYPQPYGTAEKCVIGVNVDEISFVSAVEFDTEWGYDTLQINGQTYSGTMGPSFVKPLAAGHRLVERRGGRRRQVEALPGGRRRPSLGGAAARGGRQPAARGCRQRGCGSRRANQRVADGGHGRHPRHRGGRRVRVLVQDAQGLARYWPWGGRAQGHEGDISAWMIELVFRWKDGGASRARCCQV</sequence>
<accession>A0ABN9XLR9</accession>
<feature type="region of interest" description="Disordered" evidence="1">
    <location>
        <begin position="944"/>
        <end position="996"/>
    </location>
</feature>
<evidence type="ECO:0000256" key="1">
    <source>
        <dbReference type="SAM" id="MobiDB-lite"/>
    </source>
</evidence>
<reference evidence="2" key="1">
    <citation type="submission" date="2023-10" db="EMBL/GenBank/DDBJ databases">
        <authorList>
            <person name="Chen Y."/>
            <person name="Shah S."/>
            <person name="Dougan E. K."/>
            <person name="Thang M."/>
            <person name="Chan C."/>
        </authorList>
    </citation>
    <scope>NUCLEOTIDE SEQUENCE [LARGE SCALE GENOMIC DNA]</scope>
</reference>
<name>A0ABN9XLR9_9DINO</name>
<evidence type="ECO:0000313" key="3">
    <source>
        <dbReference type="Proteomes" id="UP001189429"/>
    </source>
</evidence>
<protein>
    <recommendedName>
        <fullName evidence="4">Cellulase</fullName>
    </recommendedName>
</protein>
<organism evidence="2 3">
    <name type="scientific">Prorocentrum cordatum</name>
    <dbReference type="NCBI Taxonomy" id="2364126"/>
    <lineage>
        <taxon>Eukaryota</taxon>
        <taxon>Sar</taxon>
        <taxon>Alveolata</taxon>
        <taxon>Dinophyceae</taxon>
        <taxon>Prorocentrales</taxon>
        <taxon>Prorocentraceae</taxon>
        <taxon>Prorocentrum</taxon>
    </lineage>
</organism>
<evidence type="ECO:0000313" key="2">
    <source>
        <dbReference type="EMBL" id="CAK0900182.1"/>
    </source>
</evidence>
<keyword evidence="3" id="KW-1185">Reference proteome</keyword>
<dbReference type="EMBL" id="CAUYUJ010020734">
    <property type="protein sequence ID" value="CAK0900182.1"/>
    <property type="molecule type" value="Genomic_DNA"/>
</dbReference>
<gene>
    <name evidence="2" type="ORF">PCOR1329_LOCUS77540</name>
</gene>
<comment type="caution">
    <text evidence="2">The sequence shown here is derived from an EMBL/GenBank/DDBJ whole genome shotgun (WGS) entry which is preliminary data.</text>
</comment>
<dbReference type="Proteomes" id="UP001189429">
    <property type="component" value="Unassembled WGS sequence"/>
</dbReference>
<proteinExistence type="predicted"/>